<protein>
    <recommendedName>
        <fullName evidence="4">histidine kinase</fullName>
        <ecNumber evidence="4">2.7.13.3</ecNumber>
    </recommendedName>
</protein>
<evidence type="ECO:0000256" key="14">
    <source>
        <dbReference type="ARBA" id="ARBA00023012"/>
    </source>
</evidence>
<dbReference type="InterPro" id="IPR003594">
    <property type="entry name" value="HATPase_dom"/>
</dbReference>
<evidence type="ECO:0000256" key="3">
    <source>
        <dbReference type="ARBA" id="ARBA00006402"/>
    </source>
</evidence>
<dbReference type="InterPro" id="IPR003018">
    <property type="entry name" value="GAF"/>
</dbReference>
<keyword evidence="9" id="KW-0808">Transferase</keyword>
<evidence type="ECO:0000256" key="1">
    <source>
        <dbReference type="ARBA" id="ARBA00000085"/>
    </source>
</evidence>
<keyword evidence="20" id="KW-1185">Reference proteome</keyword>
<dbReference type="InterPro" id="IPR013654">
    <property type="entry name" value="PAS_2"/>
</dbReference>
<dbReference type="InterPro" id="IPR050351">
    <property type="entry name" value="BphY/WalK/GraS-like"/>
</dbReference>
<evidence type="ECO:0000256" key="6">
    <source>
        <dbReference type="ARBA" id="ARBA00022543"/>
    </source>
</evidence>
<dbReference type="Proteomes" id="UP000317169">
    <property type="component" value="Unassembled WGS sequence"/>
</dbReference>
<evidence type="ECO:0000256" key="2">
    <source>
        <dbReference type="ARBA" id="ARBA00004236"/>
    </source>
</evidence>
<dbReference type="GO" id="GO:0007234">
    <property type="term" value="P:osmosensory signaling via phosphorelay pathway"/>
    <property type="evidence" value="ECO:0007669"/>
    <property type="project" value="TreeGrafter"/>
</dbReference>
<sequence length="738" mass="84012">MRLKQYQENVNLTNCDKEPIQIIPFTQDYGFVLVCEPATLQILQVSENVERFLGLKKDAILNQNLAQILPKDGLQQFQNIKEKPTNFSVEKVNIGNAAWFMLPTLHNKHLLIDFEPWEEIAEPLLLQKELSQLINFLDNAQSIPEMAAQTVKMVRESFGYDRVMLYEFDAEWNGEVIAEEKQKEMKSWLGLRYPASDIPKPAREIFLQQGVRMIADVQYKAADLVPKISPLTQKPLNIAKSELRGVSPIHIQYLKNMEVGASLTAAIIVDGDLWGLLACHHNYAKKINYYQRQTCKFLTQVFSNKLSLENSKTYFNKLEKSDNFRKELVTQMRHSKNLPEALTAFKTKFTNLVSCSGGALILDNTIKLLGKTPTEKEIIKLKEEFLKNRPENVYFQRNLGATFPSAKAYAQNASGILSLRLDQSDKNFVLWFRPEEAQEVSWGGKPEIINNTKDDLTSMSPRTSFEKWTTKQSGISKAWKSYDIKAAENLLENISAFRLAQKKDKVSRLNNQLSLANKELETFSYTVSHDLRAPLRGIKSYLKILQEDLAEGKTEELPQIVETMTTATAEMDTLIENLLNYAKNAAGNIRPTKIALVTLIENILKKNNVAKNYPQTKIEIIPNLPNIFGDAQMIEQLFTNLLENALKYSAEKQDAHIKIGFEKRQQNTVFYVKDNGIGFKEEDAKKLFEPFIRLAPKNIEGSGIGLATVKKVIEKHQGKIWAESEPGKGSVFYFILAV</sequence>
<evidence type="ECO:0000313" key="20">
    <source>
        <dbReference type="Proteomes" id="UP000317169"/>
    </source>
</evidence>
<dbReference type="Pfam" id="PF02518">
    <property type="entry name" value="HATPase_c"/>
    <property type="match status" value="1"/>
</dbReference>
<evidence type="ECO:0000256" key="15">
    <source>
        <dbReference type="ARBA" id="ARBA00023136"/>
    </source>
</evidence>
<dbReference type="RefSeq" id="WP_141422366.1">
    <property type="nucleotide sequence ID" value="NZ_VIAR01000012.1"/>
</dbReference>
<comment type="subcellular location">
    <subcellularLocation>
        <location evidence="2">Cell membrane</location>
    </subcellularLocation>
</comment>
<keyword evidence="13" id="KW-0157">Chromophore</keyword>
<dbReference type="Gene3D" id="3.30.565.10">
    <property type="entry name" value="Histidine kinase-like ATPase, C-terminal domain"/>
    <property type="match status" value="1"/>
</dbReference>
<dbReference type="SMART" id="SM00065">
    <property type="entry name" value="GAF"/>
    <property type="match status" value="1"/>
</dbReference>
<comment type="caution">
    <text evidence="19">The sequence shown here is derived from an EMBL/GenBank/DDBJ whole genome shotgun (WGS) entry which is preliminary data.</text>
</comment>
<evidence type="ECO:0000256" key="4">
    <source>
        <dbReference type="ARBA" id="ARBA00012438"/>
    </source>
</evidence>
<evidence type="ECO:0000256" key="16">
    <source>
        <dbReference type="ARBA" id="ARBA00023170"/>
    </source>
</evidence>
<dbReference type="GO" id="GO:0030295">
    <property type="term" value="F:protein kinase activator activity"/>
    <property type="evidence" value="ECO:0007669"/>
    <property type="project" value="TreeGrafter"/>
</dbReference>
<evidence type="ECO:0000256" key="12">
    <source>
        <dbReference type="ARBA" id="ARBA00022840"/>
    </source>
</evidence>
<evidence type="ECO:0000256" key="13">
    <source>
        <dbReference type="ARBA" id="ARBA00022991"/>
    </source>
</evidence>
<accession>A0A507ZP52</accession>
<dbReference type="SMART" id="SM00387">
    <property type="entry name" value="HATPase_c"/>
    <property type="match status" value="1"/>
</dbReference>
<dbReference type="InterPro" id="IPR013515">
    <property type="entry name" value="Phytochrome_cen-reg"/>
</dbReference>
<proteinExistence type="inferred from homology"/>
<dbReference type="Gene3D" id="3.30.450.40">
    <property type="match status" value="1"/>
</dbReference>
<keyword evidence="8" id="KW-0716">Sensory transduction</keyword>
<dbReference type="EMBL" id="VIAR01000012">
    <property type="protein sequence ID" value="TQD35392.1"/>
    <property type="molecule type" value="Genomic_DNA"/>
</dbReference>
<dbReference type="Gene3D" id="1.10.287.130">
    <property type="match status" value="1"/>
</dbReference>
<dbReference type="PRINTS" id="PR01033">
    <property type="entry name" value="PHYTOCHROME"/>
</dbReference>
<organism evidence="19 20">
    <name type="scientific">Haloflavibacter putidus</name>
    <dbReference type="NCBI Taxonomy" id="2576776"/>
    <lineage>
        <taxon>Bacteria</taxon>
        <taxon>Pseudomonadati</taxon>
        <taxon>Bacteroidota</taxon>
        <taxon>Flavobacteriia</taxon>
        <taxon>Flavobacteriales</taxon>
        <taxon>Flavobacteriaceae</taxon>
        <taxon>Haloflavibacter</taxon>
    </lineage>
</organism>
<dbReference type="PANTHER" id="PTHR42878:SF15">
    <property type="entry name" value="BACTERIOPHYTOCHROME"/>
    <property type="match status" value="1"/>
</dbReference>
<evidence type="ECO:0000256" key="11">
    <source>
        <dbReference type="ARBA" id="ARBA00022777"/>
    </source>
</evidence>
<dbReference type="AlphaFoldDB" id="A0A507ZP52"/>
<keyword evidence="10" id="KW-0547">Nucleotide-binding</keyword>
<feature type="domain" description="Histidine kinase" evidence="18">
    <location>
        <begin position="526"/>
        <end position="738"/>
    </location>
</feature>
<dbReference type="GO" id="GO:0000155">
    <property type="term" value="F:phosphorelay sensor kinase activity"/>
    <property type="evidence" value="ECO:0007669"/>
    <property type="project" value="InterPro"/>
</dbReference>
<keyword evidence="14" id="KW-0902">Two-component regulatory system</keyword>
<evidence type="ECO:0000259" key="18">
    <source>
        <dbReference type="PROSITE" id="PS50109"/>
    </source>
</evidence>
<keyword evidence="6" id="KW-0600">Photoreceptor protein</keyword>
<dbReference type="PANTHER" id="PTHR42878">
    <property type="entry name" value="TWO-COMPONENT HISTIDINE KINASE"/>
    <property type="match status" value="1"/>
</dbReference>
<dbReference type="InterPro" id="IPR001294">
    <property type="entry name" value="Phytochrome"/>
</dbReference>
<evidence type="ECO:0000256" key="8">
    <source>
        <dbReference type="ARBA" id="ARBA00022606"/>
    </source>
</evidence>
<dbReference type="InterPro" id="IPR043150">
    <property type="entry name" value="Phytochrome_PHY_sf"/>
</dbReference>
<gene>
    <name evidence="19" type="ORF">FKR84_11005</name>
</gene>
<dbReference type="SUPFAM" id="SSF47384">
    <property type="entry name" value="Homodimeric domain of signal transducing histidine kinase"/>
    <property type="match status" value="1"/>
</dbReference>
<dbReference type="GO" id="GO:0000156">
    <property type="term" value="F:phosphorelay response regulator activity"/>
    <property type="evidence" value="ECO:0007669"/>
    <property type="project" value="TreeGrafter"/>
</dbReference>
<dbReference type="PROSITE" id="PS50046">
    <property type="entry name" value="PHYTOCHROME_2"/>
    <property type="match status" value="1"/>
</dbReference>
<keyword evidence="11" id="KW-0418">Kinase</keyword>
<comment type="catalytic activity">
    <reaction evidence="1">
        <text>ATP + protein L-histidine = ADP + protein N-phospho-L-histidine.</text>
        <dbReference type="EC" id="2.7.13.3"/>
    </reaction>
</comment>
<evidence type="ECO:0000259" key="17">
    <source>
        <dbReference type="PROSITE" id="PS50046"/>
    </source>
</evidence>
<dbReference type="SUPFAM" id="SSF55781">
    <property type="entry name" value="GAF domain-like"/>
    <property type="match status" value="2"/>
</dbReference>
<dbReference type="GO" id="GO:0006355">
    <property type="term" value="P:regulation of DNA-templated transcription"/>
    <property type="evidence" value="ECO:0007669"/>
    <property type="project" value="InterPro"/>
</dbReference>
<dbReference type="Pfam" id="PF00360">
    <property type="entry name" value="PHY"/>
    <property type="match status" value="1"/>
</dbReference>
<dbReference type="InterPro" id="IPR036097">
    <property type="entry name" value="HisK_dim/P_sf"/>
</dbReference>
<reference evidence="19 20" key="1">
    <citation type="submission" date="2019-06" db="EMBL/GenBank/DDBJ databases">
        <title>Flavibacter putida gen. nov., sp. nov., a novel marine bacterium of the family Flavobacteriaceae isolated from coastal seawater.</title>
        <authorList>
            <person name="Feng X."/>
        </authorList>
    </citation>
    <scope>NUCLEOTIDE SEQUENCE [LARGE SCALE GENOMIC DNA]</scope>
    <source>
        <strain evidence="19 20">PLHSN227</strain>
    </source>
</reference>
<dbReference type="SMART" id="SM00388">
    <property type="entry name" value="HisKA"/>
    <property type="match status" value="1"/>
</dbReference>
<dbReference type="InterPro" id="IPR029016">
    <property type="entry name" value="GAF-like_dom_sf"/>
</dbReference>
<name>A0A507ZP52_9FLAO</name>
<comment type="similarity">
    <text evidence="3">In the N-terminal section; belongs to the phytochrome family.</text>
</comment>
<feature type="domain" description="Phytochrome chromophore attachment site" evidence="17">
    <location>
        <begin position="142"/>
        <end position="300"/>
    </location>
</feature>
<keyword evidence="16" id="KW-0675">Receptor</keyword>
<dbReference type="InterPro" id="IPR016132">
    <property type="entry name" value="Phyto_chromo_attachment"/>
</dbReference>
<dbReference type="Pfam" id="PF08446">
    <property type="entry name" value="PAS_2"/>
    <property type="match status" value="1"/>
</dbReference>
<dbReference type="GO" id="GO:0005886">
    <property type="term" value="C:plasma membrane"/>
    <property type="evidence" value="ECO:0007669"/>
    <property type="project" value="UniProtKB-SubCell"/>
</dbReference>
<evidence type="ECO:0000313" key="19">
    <source>
        <dbReference type="EMBL" id="TQD35392.1"/>
    </source>
</evidence>
<dbReference type="FunFam" id="3.30.565.10:FF:000023">
    <property type="entry name" value="PAS domain-containing sensor histidine kinase"/>
    <property type="match status" value="1"/>
</dbReference>
<dbReference type="CDD" id="cd00082">
    <property type="entry name" value="HisKA"/>
    <property type="match status" value="1"/>
</dbReference>
<dbReference type="InterPro" id="IPR035965">
    <property type="entry name" value="PAS-like_dom_sf"/>
</dbReference>
<dbReference type="InterPro" id="IPR005467">
    <property type="entry name" value="His_kinase_dom"/>
</dbReference>
<dbReference type="OrthoDB" id="9766459at2"/>
<dbReference type="InterPro" id="IPR036890">
    <property type="entry name" value="HATPase_C_sf"/>
</dbReference>
<dbReference type="PROSITE" id="PS50109">
    <property type="entry name" value="HIS_KIN"/>
    <property type="match status" value="1"/>
</dbReference>
<dbReference type="Gene3D" id="3.30.450.20">
    <property type="entry name" value="PAS domain"/>
    <property type="match status" value="1"/>
</dbReference>
<dbReference type="Pfam" id="PF01590">
    <property type="entry name" value="GAF"/>
    <property type="match status" value="1"/>
</dbReference>
<keyword evidence="5" id="KW-1003">Cell membrane</keyword>
<dbReference type="Gene3D" id="3.30.450.270">
    <property type="match status" value="1"/>
</dbReference>
<dbReference type="EC" id="2.7.13.3" evidence="4"/>
<dbReference type="GO" id="GO:0009881">
    <property type="term" value="F:photoreceptor activity"/>
    <property type="evidence" value="ECO:0007669"/>
    <property type="project" value="UniProtKB-KW"/>
</dbReference>
<dbReference type="InterPro" id="IPR003661">
    <property type="entry name" value="HisK_dim/P_dom"/>
</dbReference>
<evidence type="ECO:0000256" key="9">
    <source>
        <dbReference type="ARBA" id="ARBA00022679"/>
    </source>
</evidence>
<evidence type="ECO:0000256" key="10">
    <source>
        <dbReference type="ARBA" id="ARBA00022741"/>
    </source>
</evidence>
<dbReference type="SUPFAM" id="SSF55785">
    <property type="entry name" value="PYP-like sensor domain (PAS domain)"/>
    <property type="match status" value="1"/>
</dbReference>
<dbReference type="Pfam" id="PF00512">
    <property type="entry name" value="HisKA"/>
    <property type="match status" value="1"/>
</dbReference>
<dbReference type="GO" id="GO:0005524">
    <property type="term" value="F:ATP binding"/>
    <property type="evidence" value="ECO:0007669"/>
    <property type="project" value="UniProtKB-KW"/>
</dbReference>
<keyword evidence="7" id="KW-0597">Phosphoprotein</keyword>
<dbReference type="SUPFAM" id="SSF55874">
    <property type="entry name" value="ATPase domain of HSP90 chaperone/DNA topoisomerase II/histidine kinase"/>
    <property type="match status" value="1"/>
</dbReference>
<evidence type="ECO:0000256" key="5">
    <source>
        <dbReference type="ARBA" id="ARBA00022475"/>
    </source>
</evidence>
<keyword evidence="15" id="KW-0472">Membrane</keyword>
<dbReference type="GO" id="GO:0009584">
    <property type="term" value="P:detection of visible light"/>
    <property type="evidence" value="ECO:0007669"/>
    <property type="project" value="InterPro"/>
</dbReference>
<evidence type="ECO:0000256" key="7">
    <source>
        <dbReference type="ARBA" id="ARBA00022553"/>
    </source>
</evidence>
<keyword evidence="12" id="KW-0067">ATP-binding</keyword>